<dbReference type="InterPro" id="IPR015898">
    <property type="entry name" value="G-protein_gamma-like_dom"/>
</dbReference>
<dbReference type="AlphaFoldDB" id="A0A9Q0RCE4"/>
<dbReference type="SMART" id="SM01224">
    <property type="entry name" value="G_gamma"/>
    <property type="match status" value="1"/>
</dbReference>
<dbReference type="Pfam" id="PF00631">
    <property type="entry name" value="G-gamma"/>
    <property type="match status" value="1"/>
</dbReference>
<accession>A0A9Q0RCE4</accession>
<evidence type="ECO:0000259" key="1">
    <source>
        <dbReference type="SMART" id="SM01224"/>
    </source>
</evidence>
<comment type="caution">
    <text evidence="2">The sequence shown here is derived from an EMBL/GenBank/DDBJ whole genome shotgun (WGS) entry which is preliminary data.</text>
</comment>
<dbReference type="GO" id="GO:0007186">
    <property type="term" value="P:G protein-coupled receptor signaling pathway"/>
    <property type="evidence" value="ECO:0007669"/>
    <property type="project" value="InterPro"/>
</dbReference>
<gene>
    <name evidence="2" type="ORF">M0811_07758</name>
</gene>
<sequence length="73" mass="8187">MSEAHLNRKLNEIDRLEKELKQLGSAQKVSAICSSLILYTENIKDPLSPGYDSSKNPWVKEVVKPKSGMCILI</sequence>
<dbReference type="EMBL" id="JAPDFW010000067">
    <property type="protein sequence ID" value="KAJ5075054.1"/>
    <property type="molecule type" value="Genomic_DNA"/>
</dbReference>
<reference evidence="2" key="1">
    <citation type="submission" date="2022-10" db="EMBL/GenBank/DDBJ databases">
        <title>Novel sulphate-reducing endosymbionts in the free-living metamonad Anaeramoeba.</title>
        <authorList>
            <person name="Jerlstrom-Hultqvist J."/>
            <person name="Cepicka I."/>
            <person name="Gallot-Lavallee L."/>
            <person name="Salas-Leiva D."/>
            <person name="Curtis B.A."/>
            <person name="Zahonova K."/>
            <person name="Pipaliya S."/>
            <person name="Dacks J."/>
            <person name="Roger A.J."/>
        </authorList>
    </citation>
    <scope>NUCLEOTIDE SEQUENCE</scope>
    <source>
        <strain evidence="2">BMAN</strain>
    </source>
</reference>
<dbReference type="InterPro" id="IPR036284">
    <property type="entry name" value="GGL_sf"/>
</dbReference>
<evidence type="ECO:0000313" key="2">
    <source>
        <dbReference type="EMBL" id="KAJ5075054.1"/>
    </source>
</evidence>
<name>A0A9Q0RCE4_ANAIG</name>
<evidence type="ECO:0000313" key="3">
    <source>
        <dbReference type="Proteomes" id="UP001149090"/>
    </source>
</evidence>
<keyword evidence="3" id="KW-1185">Reference proteome</keyword>
<feature type="domain" description="G protein gamma" evidence="1">
    <location>
        <begin position="2"/>
        <end position="72"/>
    </location>
</feature>
<organism evidence="2 3">
    <name type="scientific">Anaeramoeba ignava</name>
    <name type="common">Anaerobic marine amoeba</name>
    <dbReference type="NCBI Taxonomy" id="1746090"/>
    <lineage>
        <taxon>Eukaryota</taxon>
        <taxon>Metamonada</taxon>
        <taxon>Anaeramoebidae</taxon>
        <taxon>Anaeramoeba</taxon>
    </lineage>
</organism>
<dbReference type="SUPFAM" id="SSF48670">
    <property type="entry name" value="Transducin (heterotrimeric G protein), gamma chain"/>
    <property type="match status" value="1"/>
</dbReference>
<dbReference type="Proteomes" id="UP001149090">
    <property type="component" value="Unassembled WGS sequence"/>
</dbReference>
<proteinExistence type="predicted"/>
<dbReference type="Gene3D" id="4.10.260.10">
    <property type="entry name" value="Transducin (heterotrimeric G protein), gamma chain"/>
    <property type="match status" value="1"/>
</dbReference>
<protein>
    <submittedName>
        <fullName evidence="2">Guanine nucleotide-binding protein subunit gamma 2</fullName>
    </submittedName>
</protein>